<feature type="transmembrane region" description="Helical" evidence="7">
    <location>
        <begin position="531"/>
        <end position="554"/>
    </location>
</feature>
<evidence type="ECO:0000256" key="4">
    <source>
        <dbReference type="ARBA" id="ARBA00022989"/>
    </source>
</evidence>
<dbReference type="InterPro" id="IPR011701">
    <property type="entry name" value="MFS"/>
</dbReference>
<evidence type="ECO:0000259" key="8">
    <source>
        <dbReference type="PROSITE" id="PS50850"/>
    </source>
</evidence>
<evidence type="ECO:0000256" key="7">
    <source>
        <dbReference type="SAM" id="Phobius"/>
    </source>
</evidence>
<keyword evidence="5 7" id="KW-0472">Membrane</keyword>
<feature type="transmembrane region" description="Helical" evidence="7">
    <location>
        <begin position="566"/>
        <end position="586"/>
    </location>
</feature>
<feature type="compositionally biased region" description="Basic and acidic residues" evidence="6">
    <location>
        <begin position="86"/>
        <end position="101"/>
    </location>
</feature>
<feature type="transmembrane region" description="Helical" evidence="7">
    <location>
        <begin position="500"/>
        <end position="524"/>
    </location>
</feature>
<feature type="transmembrane region" description="Helical" evidence="7">
    <location>
        <begin position="245"/>
        <end position="264"/>
    </location>
</feature>
<dbReference type="PROSITE" id="PS50850">
    <property type="entry name" value="MFS"/>
    <property type="match status" value="1"/>
</dbReference>
<feature type="transmembrane region" description="Helical" evidence="7">
    <location>
        <begin position="308"/>
        <end position="328"/>
    </location>
</feature>
<evidence type="ECO:0000256" key="3">
    <source>
        <dbReference type="ARBA" id="ARBA00022692"/>
    </source>
</evidence>
<name>A0ABR1QZW6_9PEZI</name>
<feature type="region of interest" description="Disordered" evidence="6">
    <location>
        <begin position="1"/>
        <end position="130"/>
    </location>
</feature>
<evidence type="ECO:0000256" key="6">
    <source>
        <dbReference type="SAM" id="MobiDB-lite"/>
    </source>
</evidence>
<feature type="transmembrane region" description="Helical" evidence="7">
    <location>
        <begin position="276"/>
        <end position="296"/>
    </location>
</feature>
<feature type="transmembrane region" description="Helical" evidence="7">
    <location>
        <begin position="218"/>
        <end position="239"/>
    </location>
</feature>
<evidence type="ECO:0000313" key="10">
    <source>
        <dbReference type="Proteomes" id="UP001396898"/>
    </source>
</evidence>
<dbReference type="CDD" id="cd17323">
    <property type="entry name" value="MFS_Tpo1_MDR_like"/>
    <property type="match status" value="1"/>
</dbReference>
<feature type="compositionally biased region" description="Basic and acidic residues" evidence="6">
    <location>
        <begin position="8"/>
        <end position="33"/>
    </location>
</feature>
<feature type="transmembrane region" description="Helical" evidence="7">
    <location>
        <begin position="151"/>
        <end position="172"/>
    </location>
</feature>
<dbReference type="EMBL" id="JAQQWI010000024">
    <property type="protein sequence ID" value="KAK7994293.1"/>
    <property type="molecule type" value="Genomic_DNA"/>
</dbReference>
<keyword evidence="3 7" id="KW-0812">Transmembrane</keyword>
<gene>
    <name evidence="9" type="ORF">PG991_015881</name>
</gene>
<dbReference type="Pfam" id="PF07690">
    <property type="entry name" value="MFS_1"/>
    <property type="match status" value="1"/>
</dbReference>
<feature type="transmembrane region" description="Helical" evidence="7">
    <location>
        <begin position="412"/>
        <end position="438"/>
    </location>
</feature>
<feature type="transmembrane region" description="Helical" evidence="7">
    <location>
        <begin position="377"/>
        <end position="400"/>
    </location>
</feature>
<feature type="transmembrane region" description="Helical" evidence="7">
    <location>
        <begin position="475"/>
        <end position="494"/>
    </location>
</feature>
<comment type="caution">
    <text evidence="9">The sequence shown here is derived from an EMBL/GenBank/DDBJ whole genome shotgun (WGS) entry which is preliminary data.</text>
</comment>
<keyword evidence="10" id="KW-1185">Reference proteome</keyword>
<dbReference type="Gene3D" id="1.20.1250.20">
    <property type="entry name" value="MFS general substrate transporter like domains"/>
    <property type="match status" value="1"/>
</dbReference>
<dbReference type="InterPro" id="IPR036259">
    <property type="entry name" value="MFS_trans_sf"/>
</dbReference>
<protein>
    <submittedName>
        <fullName evidence="9">Multidrug resistance protein</fullName>
    </submittedName>
</protein>
<proteinExistence type="inferred from homology"/>
<evidence type="ECO:0000313" key="9">
    <source>
        <dbReference type="EMBL" id="KAK7994293.1"/>
    </source>
</evidence>
<dbReference type="Proteomes" id="UP001396898">
    <property type="component" value="Unassembled WGS sequence"/>
</dbReference>
<evidence type="ECO:0000256" key="5">
    <source>
        <dbReference type="ARBA" id="ARBA00023136"/>
    </source>
</evidence>
<comment type="similarity">
    <text evidence="2">Belongs to the major facilitator superfamily.</text>
</comment>
<reference evidence="9 10" key="1">
    <citation type="submission" date="2023-01" db="EMBL/GenBank/DDBJ databases">
        <title>Analysis of 21 Apiospora genomes using comparative genomics revels a genus with tremendous synthesis potential of carbohydrate active enzymes and secondary metabolites.</title>
        <authorList>
            <person name="Sorensen T."/>
        </authorList>
    </citation>
    <scope>NUCLEOTIDE SEQUENCE [LARGE SCALE GENOMIC DNA]</scope>
    <source>
        <strain evidence="9 10">CBS 20057</strain>
    </source>
</reference>
<accession>A0ABR1QZW6</accession>
<evidence type="ECO:0000256" key="1">
    <source>
        <dbReference type="ARBA" id="ARBA00004141"/>
    </source>
</evidence>
<keyword evidence="4 7" id="KW-1133">Transmembrane helix</keyword>
<feature type="compositionally biased region" description="Basic and acidic residues" evidence="6">
    <location>
        <begin position="45"/>
        <end position="67"/>
    </location>
</feature>
<evidence type="ECO:0000256" key="2">
    <source>
        <dbReference type="ARBA" id="ARBA00008335"/>
    </source>
</evidence>
<feature type="compositionally biased region" description="Low complexity" evidence="6">
    <location>
        <begin position="104"/>
        <end position="123"/>
    </location>
</feature>
<feature type="transmembrane region" description="Helical" evidence="7">
    <location>
        <begin position="192"/>
        <end position="211"/>
    </location>
</feature>
<dbReference type="SUPFAM" id="SSF103473">
    <property type="entry name" value="MFS general substrate transporter"/>
    <property type="match status" value="1"/>
</dbReference>
<organism evidence="9 10">
    <name type="scientific">Apiospora marii</name>
    <dbReference type="NCBI Taxonomy" id="335849"/>
    <lineage>
        <taxon>Eukaryota</taxon>
        <taxon>Fungi</taxon>
        <taxon>Dikarya</taxon>
        <taxon>Ascomycota</taxon>
        <taxon>Pezizomycotina</taxon>
        <taxon>Sordariomycetes</taxon>
        <taxon>Xylariomycetidae</taxon>
        <taxon>Amphisphaeriales</taxon>
        <taxon>Apiosporaceae</taxon>
        <taxon>Apiospora</taxon>
    </lineage>
</organism>
<dbReference type="PANTHER" id="PTHR23502">
    <property type="entry name" value="MAJOR FACILITATOR SUPERFAMILY"/>
    <property type="match status" value="1"/>
</dbReference>
<comment type="subcellular location">
    <subcellularLocation>
        <location evidence="1">Membrane</location>
        <topology evidence="1">Multi-pass membrane protein</topology>
    </subcellularLocation>
</comment>
<sequence length="601" mass="65414">MAPTATAGDRDNDRIRLERRISRQAADEGHDADIPSGEGYVLDATEERKRRASLAERRRKFDVEQHPRPHTAAGDPSPSSPAGPAKADDIHHQLPERDVEKATGGAKAQDSGSGSGSGTSPSTADDDDLNIVWWEENDPEHPYNWPKWRTVVNCLLVSLMVFITPLASSIFAPGVPQLMREFQSTSLEIASFVVSVYILGFAFGPLFMAPLSEIYGRLYVYHASMAGFIVFVVACALAPNMGALIAFRFLSGVFGSCPVTNASGSIADMVPQEGRAAAMAAISIGPLMGPIVGPIAGGFLADAEGWRWVFWLLAIVGGVIAIVNVFVLRETYHPVLLERRAKRLRATTGNMQLRSKLDIGLSPRDYFVCSIVRPVKLIIFSPIVIATSLFLALTYGYLYLMFTSMTEVFQQYYHFSTSIVGLAYIGLGVGSLSGVVLYSSTSDRYMKRKAAEADALAAETGAEPQGLKPEYRLPLLPVGSLVMPLGFFLYGWTAEKHVHWIAPIIGTAFIGIGNLIVFMCVQLYLVDSFGLYAASAMAANTLVRSVAGAVLPLAGLPMYERLGVGWGNSLLGFIALILLPISLMILRYGEYWRKRFVVKNL</sequence>
<feature type="domain" description="Major facilitator superfamily (MFS) profile" evidence="8">
    <location>
        <begin position="153"/>
        <end position="592"/>
    </location>
</feature>
<dbReference type="PANTHER" id="PTHR23502:SF68">
    <property type="entry name" value="MULTIDRUG TRANSPORTER, PUTATIVE (AFU_ORTHOLOGUE AFUA_3G01120)-RELATED"/>
    <property type="match status" value="1"/>
</dbReference>
<dbReference type="InterPro" id="IPR020846">
    <property type="entry name" value="MFS_dom"/>
</dbReference>
<feature type="compositionally biased region" description="Low complexity" evidence="6">
    <location>
        <begin position="72"/>
        <end position="85"/>
    </location>
</feature>